<organism evidence="6 7">
    <name type="scientific">Shewanella psychropiezotolerans</name>
    <dbReference type="NCBI Taxonomy" id="2593655"/>
    <lineage>
        <taxon>Bacteria</taxon>
        <taxon>Pseudomonadati</taxon>
        <taxon>Pseudomonadota</taxon>
        <taxon>Gammaproteobacteria</taxon>
        <taxon>Alteromonadales</taxon>
        <taxon>Shewanellaceae</taxon>
        <taxon>Shewanella</taxon>
    </lineage>
</organism>
<dbReference type="InterPro" id="IPR013762">
    <property type="entry name" value="Integrase-like_cat_sf"/>
</dbReference>
<evidence type="ECO:0000259" key="5">
    <source>
        <dbReference type="PROSITE" id="PS51898"/>
    </source>
</evidence>
<dbReference type="PANTHER" id="PTHR30629:SF2">
    <property type="entry name" value="PROPHAGE INTEGRASE INTS-RELATED"/>
    <property type="match status" value="1"/>
</dbReference>
<dbReference type="Gene3D" id="1.10.150.130">
    <property type="match status" value="1"/>
</dbReference>
<dbReference type="Pfam" id="PF00589">
    <property type="entry name" value="Phage_integrase"/>
    <property type="match status" value="1"/>
</dbReference>
<keyword evidence="2" id="KW-0229">DNA integration</keyword>
<dbReference type="InterPro" id="IPR010998">
    <property type="entry name" value="Integrase_recombinase_N"/>
</dbReference>
<dbReference type="InterPro" id="IPR050808">
    <property type="entry name" value="Phage_Integrase"/>
</dbReference>
<keyword evidence="4" id="KW-0233">DNA recombination</keyword>
<dbReference type="InterPro" id="IPR011010">
    <property type="entry name" value="DNA_brk_join_enz"/>
</dbReference>
<dbReference type="CDD" id="cd00801">
    <property type="entry name" value="INT_P4_C"/>
    <property type="match status" value="1"/>
</dbReference>
<feature type="domain" description="Tyr recombinase" evidence="5">
    <location>
        <begin position="198"/>
        <end position="378"/>
    </location>
</feature>
<dbReference type="PROSITE" id="PS51898">
    <property type="entry name" value="TYR_RECOMBINASE"/>
    <property type="match status" value="1"/>
</dbReference>
<evidence type="ECO:0000256" key="1">
    <source>
        <dbReference type="ARBA" id="ARBA00008857"/>
    </source>
</evidence>
<dbReference type="Proteomes" id="UP000315947">
    <property type="component" value="Chromosome"/>
</dbReference>
<dbReference type="InterPro" id="IPR038488">
    <property type="entry name" value="Integrase_DNA-bd_sf"/>
</dbReference>
<name>A0ABX5X3M9_9GAMM</name>
<dbReference type="PANTHER" id="PTHR30629">
    <property type="entry name" value="PROPHAGE INTEGRASE"/>
    <property type="match status" value="1"/>
</dbReference>
<dbReference type="Gene3D" id="1.10.443.10">
    <property type="entry name" value="Intergrase catalytic core"/>
    <property type="match status" value="1"/>
</dbReference>
<dbReference type="SUPFAM" id="SSF56349">
    <property type="entry name" value="DNA breaking-rejoining enzymes"/>
    <property type="match status" value="1"/>
</dbReference>
<comment type="similarity">
    <text evidence="1">Belongs to the 'phage' integrase family.</text>
</comment>
<dbReference type="InterPro" id="IPR025166">
    <property type="entry name" value="Integrase_DNA_bind_dom"/>
</dbReference>
<dbReference type="Pfam" id="PF13356">
    <property type="entry name" value="Arm-DNA-bind_3"/>
    <property type="match status" value="1"/>
</dbReference>
<evidence type="ECO:0000256" key="3">
    <source>
        <dbReference type="ARBA" id="ARBA00023125"/>
    </source>
</evidence>
<dbReference type="Gene3D" id="3.30.160.390">
    <property type="entry name" value="Integrase, DNA-binding domain"/>
    <property type="match status" value="1"/>
</dbReference>
<proteinExistence type="inferred from homology"/>
<keyword evidence="7" id="KW-1185">Reference proteome</keyword>
<dbReference type="EMBL" id="CP041614">
    <property type="protein sequence ID" value="QDO84538.1"/>
    <property type="molecule type" value="Genomic_DNA"/>
</dbReference>
<evidence type="ECO:0000313" key="6">
    <source>
        <dbReference type="EMBL" id="QDO84538.1"/>
    </source>
</evidence>
<evidence type="ECO:0000256" key="4">
    <source>
        <dbReference type="ARBA" id="ARBA00023172"/>
    </source>
</evidence>
<dbReference type="InterPro" id="IPR002104">
    <property type="entry name" value="Integrase_catalytic"/>
</dbReference>
<evidence type="ECO:0000313" key="7">
    <source>
        <dbReference type="Proteomes" id="UP000315947"/>
    </source>
</evidence>
<keyword evidence="3" id="KW-0238">DNA-binding</keyword>
<protein>
    <submittedName>
        <fullName evidence="6">Site-specific integrase</fullName>
    </submittedName>
</protein>
<reference evidence="6 7" key="1">
    <citation type="submission" date="2019-07" db="EMBL/GenBank/DDBJ databases">
        <title>Shewanella sp. YLB-06 whole genomic sequence.</title>
        <authorList>
            <person name="Yu L."/>
        </authorList>
    </citation>
    <scope>NUCLEOTIDE SEQUENCE [LARGE SCALE GENOMIC DNA]</scope>
    <source>
        <strain evidence="6 7">YLB-06</strain>
    </source>
</reference>
<sequence>MALSDSKLRNIKAPYHGPIEIADRDGLSVRITKNAVIAFYYRFRWQAKQQRIKIGRYPDIKLSEARVTGLEYRQLLVDNLDPRCHGVNRGAARLLGDICNDFMKAYAHPQLSPTTVVLYESFISKYIMPNFNIDVERYRYTEWIKLLDGVRDDTTAANAGSILKRLKTVIRWSKVRGEIKSSACLDIPIKAIGAHQSRRERVLEWSEMAGLWRQVEASRATPKTKACVKLLILTGARNAEIRGAERCEFNLDKAIWILPKERSKTGKMIRRPLSNQSISIIESLDFIYGQDRHFLIEGLSQDKALSTHALNRYVQRLNEQLDYPHFVPHDFRRTISTRLSEQKIMPHVTEKMLGHELGGIMAIYNKHDWYDEQIIAYQLYWDLLKNHILQGS</sequence>
<accession>A0ABX5X3M9</accession>
<evidence type="ECO:0000256" key="2">
    <source>
        <dbReference type="ARBA" id="ARBA00022908"/>
    </source>
</evidence>
<gene>
    <name evidence="6" type="ORF">FM037_16655</name>
</gene>
<dbReference type="RefSeq" id="WP_144046891.1">
    <property type="nucleotide sequence ID" value="NZ_CP041614.1"/>
</dbReference>